<gene>
    <name evidence="2" type="ORF">GCM10023205_65250</name>
</gene>
<dbReference type="InterPro" id="IPR003779">
    <property type="entry name" value="CMD-like"/>
</dbReference>
<evidence type="ECO:0000259" key="1">
    <source>
        <dbReference type="Pfam" id="PF02627"/>
    </source>
</evidence>
<dbReference type="Proteomes" id="UP001500466">
    <property type="component" value="Unassembled WGS sequence"/>
</dbReference>
<proteinExistence type="predicted"/>
<dbReference type="SUPFAM" id="SSF69118">
    <property type="entry name" value="AhpD-like"/>
    <property type="match status" value="1"/>
</dbReference>
<dbReference type="NCBIfam" id="TIGR00778">
    <property type="entry name" value="ahpD_dom"/>
    <property type="match status" value="1"/>
</dbReference>
<comment type="caution">
    <text evidence="2">The sequence shown here is derived from an EMBL/GenBank/DDBJ whole genome shotgun (WGS) entry which is preliminary data.</text>
</comment>
<keyword evidence="3" id="KW-1185">Reference proteome</keyword>
<protein>
    <submittedName>
        <fullName evidence="2">Carboxymuconolactone decarboxylase family protein</fullName>
    </submittedName>
</protein>
<organism evidence="2 3">
    <name type="scientific">Yinghuangia aomiensis</name>
    <dbReference type="NCBI Taxonomy" id="676205"/>
    <lineage>
        <taxon>Bacteria</taxon>
        <taxon>Bacillati</taxon>
        <taxon>Actinomycetota</taxon>
        <taxon>Actinomycetes</taxon>
        <taxon>Kitasatosporales</taxon>
        <taxon>Streptomycetaceae</taxon>
        <taxon>Yinghuangia</taxon>
    </lineage>
</organism>
<feature type="domain" description="Carboxymuconolactone decarboxylase-like" evidence="1">
    <location>
        <begin position="12"/>
        <end position="92"/>
    </location>
</feature>
<dbReference type="InterPro" id="IPR029032">
    <property type="entry name" value="AhpD-like"/>
</dbReference>
<sequence length="154" mass="16888">MNQRLNLAKTAPEGYQAVLGLENYVRANVDHGLLHLIKLRASFLNGCTFCVDMHSTDALKEGEEVRRLFAVGAWRESPFFTEVERAALALTDDVTRLGENGVSDEVWAAAQDAFSDRELADLILAISTINVWNRIGVTTHLQPPALAPRATAAV</sequence>
<accession>A0ABP9I2I6</accession>
<dbReference type="PANTHER" id="PTHR34846">
    <property type="entry name" value="4-CARBOXYMUCONOLACTONE DECARBOXYLASE FAMILY PROTEIN (AFU_ORTHOLOGUE AFUA_6G11590)"/>
    <property type="match status" value="1"/>
</dbReference>
<dbReference type="Gene3D" id="1.20.1290.10">
    <property type="entry name" value="AhpD-like"/>
    <property type="match status" value="1"/>
</dbReference>
<reference evidence="3" key="1">
    <citation type="journal article" date="2019" name="Int. J. Syst. Evol. Microbiol.">
        <title>The Global Catalogue of Microorganisms (GCM) 10K type strain sequencing project: providing services to taxonomists for standard genome sequencing and annotation.</title>
        <authorList>
            <consortium name="The Broad Institute Genomics Platform"/>
            <consortium name="The Broad Institute Genome Sequencing Center for Infectious Disease"/>
            <person name="Wu L."/>
            <person name="Ma J."/>
        </authorList>
    </citation>
    <scope>NUCLEOTIDE SEQUENCE [LARGE SCALE GENOMIC DNA]</scope>
    <source>
        <strain evidence="3">JCM 17986</strain>
    </source>
</reference>
<dbReference type="PANTHER" id="PTHR34846:SF5">
    <property type="entry name" value="CARBOXYMUCONOLACTONE DECARBOXYLASE-LIKE DOMAIN-CONTAINING PROTEIN"/>
    <property type="match status" value="1"/>
</dbReference>
<dbReference type="RefSeq" id="WP_345679365.1">
    <property type="nucleotide sequence ID" value="NZ_BAABHS010000030.1"/>
</dbReference>
<name>A0ABP9I2I6_9ACTN</name>
<dbReference type="Pfam" id="PF02627">
    <property type="entry name" value="CMD"/>
    <property type="match status" value="1"/>
</dbReference>
<dbReference type="EMBL" id="BAABHS010000030">
    <property type="protein sequence ID" value="GAA4985745.1"/>
    <property type="molecule type" value="Genomic_DNA"/>
</dbReference>
<dbReference type="InterPro" id="IPR004675">
    <property type="entry name" value="AhpD_core"/>
</dbReference>
<evidence type="ECO:0000313" key="2">
    <source>
        <dbReference type="EMBL" id="GAA4985745.1"/>
    </source>
</evidence>
<evidence type="ECO:0000313" key="3">
    <source>
        <dbReference type="Proteomes" id="UP001500466"/>
    </source>
</evidence>